<dbReference type="RefSeq" id="WP_166010702.1">
    <property type="nucleotide sequence ID" value="NZ_CP049888.1"/>
</dbReference>
<keyword evidence="3" id="KW-1185">Reference proteome</keyword>
<dbReference type="InterPro" id="IPR036291">
    <property type="entry name" value="NAD(P)-bd_dom_sf"/>
</dbReference>
<gene>
    <name evidence="2" type="ORF">G7084_05280</name>
</gene>
<organism evidence="2 3">
    <name type="scientific">Weissella coleopterorum</name>
    <dbReference type="NCBI Taxonomy" id="2714949"/>
    <lineage>
        <taxon>Bacteria</taxon>
        <taxon>Bacillati</taxon>
        <taxon>Bacillota</taxon>
        <taxon>Bacilli</taxon>
        <taxon>Lactobacillales</taxon>
        <taxon>Lactobacillaceae</taxon>
        <taxon>Weissella</taxon>
    </lineage>
</organism>
<dbReference type="Proteomes" id="UP000500741">
    <property type="component" value="Chromosome"/>
</dbReference>
<dbReference type="Pfam" id="PF13460">
    <property type="entry name" value="NAD_binding_10"/>
    <property type="match status" value="1"/>
</dbReference>
<dbReference type="EMBL" id="CP049888">
    <property type="protein sequence ID" value="QIL50774.1"/>
    <property type="molecule type" value="Genomic_DNA"/>
</dbReference>
<dbReference type="AlphaFoldDB" id="A0A6G8B0D8"/>
<dbReference type="Gene3D" id="3.40.50.720">
    <property type="entry name" value="NAD(P)-binding Rossmann-like Domain"/>
    <property type="match status" value="1"/>
</dbReference>
<dbReference type="PANTHER" id="PTHR15020:SF50">
    <property type="entry name" value="UPF0659 PROTEIN YMR090W"/>
    <property type="match status" value="1"/>
</dbReference>
<name>A0A6G8B0D8_9LACO</name>
<evidence type="ECO:0000259" key="1">
    <source>
        <dbReference type="Pfam" id="PF13460"/>
    </source>
</evidence>
<protein>
    <submittedName>
        <fullName evidence="2">NAD(P)H-binding protein</fullName>
    </submittedName>
</protein>
<feature type="domain" description="NAD(P)-binding" evidence="1">
    <location>
        <begin position="7"/>
        <end position="187"/>
    </location>
</feature>
<dbReference type="PANTHER" id="PTHR15020">
    <property type="entry name" value="FLAVIN REDUCTASE-RELATED"/>
    <property type="match status" value="1"/>
</dbReference>
<dbReference type="InterPro" id="IPR016040">
    <property type="entry name" value="NAD(P)-bd_dom"/>
</dbReference>
<accession>A0A6G8B0D8</accession>
<proteinExistence type="predicted"/>
<dbReference type="SUPFAM" id="SSF51735">
    <property type="entry name" value="NAD(P)-binding Rossmann-fold domains"/>
    <property type="match status" value="1"/>
</dbReference>
<evidence type="ECO:0000313" key="3">
    <source>
        <dbReference type="Proteomes" id="UP000500741"/>
    </source>
</evidence>
<evidence type="ECO:0000313" key="2">
    <source>
        <dbReference type="EMBL" id="QIL50774.1"/>
    </source>
</evidence>
<reference evidence="2 3" key="1">
    <citation type="submission" date="2020-03" db="EMBL/GenBank/DDBJ databases">
        <title>Weissella sp. nov., isolated from Cybister lewisianus.</title>
        <authorList>
            <person name="Hyun D.-W."/>
            <person name="Bae J.-W."/>
        </authorList>
    </citation>
    <scope>NUCLEOTIDE SEQUENCE [LARGE SCALE GENOMIC DNA]</scope>
    <source>
        <strain evidence="2 3">HDW19</strain>
    </source>
</reference>
<sequence length="213" mass="23025">MQILVVGASGRVGQALMQVLEDAGHQVIGTRNQTVNGETNKLVALDLVHATVDELAATLQQMATFDVVYFVAGSRGKALLEVDLNGAVKLMTAVEQLGIKRYIQLSSYKADRQSEWPGGYTASLTPYNIAKFYADQWLQTRTSLAYTILQPGTLTEEPEVSGVELNGDQPGENTITTVAYVLAELVNYPATIGQTIVMRSGDMTIKTALEALN</sequence>
<dbReference type="KEGG" id="wco:G7084_05280"/>